<evidence type="ECO:0000313" key="3">
    <source>
        <dbReference type="Proteomes" id="UP000054217"/>
    </source>
</evidence>
<dbReference type="HOGENOM" id="CLU_000384_30_11_1"/>
<dbReference type="OrthoDB" id="3263571at2759"/>
<dbReference type="Pfam" id="PF16297">
    <property type="entry name" value="DUF4939"/>
    <property type="match status" value="1"/>
</dbReference>
<dbReference type="InterPro" id="IPR032549">
    <property type="entry name" value="DUF4939"/>
</dbReference>
<evidence type="ECO:0000259" key="1">
    <source>
        <dbReference type="Pfam" id="PF16297"/>
    </source>
</evidence>
<dbReference type="EMBL" id="KN832007">
    <property type="protein sequence ID" value="KIN99243.1"/>
    <property type="molecule type" value="Genomic_DNA"/>
</dbReference>
<accession>A0A0C3NVJ7</accession>
<reference evidence="2 3" key="1">
    <citation type="submission" date="2014-04" db="EMBL/GenBank/DDBJ databases">
        <authorList>
            <consortium name="DOE Joint Genome Institute"/>
            <person name="Kuo A."/>
            <person name="Kohler A."/>
            <person name="Costa M.D."/>
            <person name="Nagy L.G."/>
            <person name="Floudas D."/>
            <person name="Copeland A."/>
            <person name="Barry K.W."/>
            <person name="Cichocki N."/>
            <person name="Veneault-Fourrey C."/>
            <person name="LaButti K."/>
            <person name="Lindquist E.A."/>
            <person name="Lipzen A."/>
            <person name="Lundell T."/>
            <person name="Morin E."/>
            <person name="Murat C."/>
            <person name="Sun H."/>
            <person name="Tunlid A."/>
            <person name="Henrissat B."/>
            <person name="Grigoriev I.V."/>
            <person name="Hibbett D.S."/>
            <person name="Martin F."/>
            <person name="Nordberg H.P."/>
            <person name="Cantor M.N."/>
            <person name="Hua S.X."/>
        </authorList>
    </citation>
    <scope>NUCLEOTIDE SEQUENCE [LARGE SCALE GENOMIC DNA]</scope>
    <source>
        <strain evidence="2 3">Marx 270</strain>
    </source>
</reference>
<reference evidence="3" key="2">
    <citation type="submission" date="2015-01" db="EMBL/GenBank/DDBJ databases">
        <title>Evolutionary Origins and Diversification of the Mycorrhizal Mutualists.</title>
        <authorList>
            <consortium name="DOE Joint Genome Institute"/>
            <consortium name="Mycorrhizal Genomics Consortium"/>
            <person name="Kohler A."/>
            <person name="Kuo A."/>
            <person name="Nagy L.G."/>
            <person name="Floudas D."/>
            <person name="Copeland A."/>
            <person name="Barry K.W."/>
            <person name="Cichocki N."/>
            <person name="Veneault-Fourrey C."/>
            <person name="LaButti K."/>
            <person name="Lindquist E.A."/>
            <person name="Lipzen A."/>
            <person name="Lundell T."/>
            <person name="Morin E."/>
            <person name="Murat C."/>
            <person name="Riley R."/>
            <person name="Ohm R."/>
            <person name="Sun H."/>
            <person name="Tunlid A."/>
            <person name="Henrissat B."/>
            <person name="Grigoriev I.V."/>
            <person name="Hibbett D.S."/>
            <person name="Martin F."/>
        </authorList>
    </citation>
    <scope>NUCLEOTIDE SEQUENCE [LARGE SCALE GENOMIC DNA]</scope>
    <source>
        <strain evidence="3">Marx 270</strain>
    </source>
</reference>
<proteinExistence type="predicted"/>
<name>A0A0C3NVJ7_PISTI</name>
<gene>
    <name evidence="2" type="ORF">M404DRAFT_30675</name>
</gene>
<sequence length="130" mass="14579">MSRSLLKAMTGIAVKATKLKIGAPSDFDGDQMNAMGWLFAVQTYLMVNKEIYDTDTKKVVYVLSYMKKGVAHSWAVIFQKTSLEKNLPNFRSFADFKDAFKALFTSPDSAGVTITKLHIMKQKDSIKQAE</sequence>
<feature type="domain" description="DUF4939" evidence="1">
    <location>
        <begin position="12"/>
        <end position="97"/>
    </location>
</feature>
<keyword evidence="3" id="KW-1185">Reference proteome</keyword>
<protein>
    <recommendedName>
        <fullName evidence="1">DUF4939 domain-containing protein</fullName>
    </recommendedName>
</protein>
<evidence type="ECO:0000313" key="2">
    <source>
        <dbReference type="EMBL" id="KIN99243.1"/>
    </source>
</evidence>
<dbReference type="InParanoid" id="A0A0C3NVJ7"/>
<organism evidence="2 3">
    <name type="scientific">Pisolithus tinctorius Marx 270</name>
    <dbReference type="NCBI Taxonomy" id="870435"/>
    <lineage>
        <taxon>Eukaryota</taxon>
        <taxon>Fungi</taxon>
        <taxon>Dikarya</taxon>
        <taxon>Basidiomycota</taxon>
        <taxon>Agaricomycotina</taxon>
        <taxon>Agaricomycetes</taxon>
        <taxon>Agaricomycetidae</taxon>
        <taxon>Boletales</taxon>
        <taxon>Sclerodermatineae</taxon>
        <taxon>Pisolithaceae</taxon>
        <taxon>Pisolithus</taxon>
    </lineage>
</organism>
<dbReference type="AlphaFoldDB" id="A0A0C3NVJ7"/>
<dbReference type="STRING" id="870435.A0A0C3NVJ7"/>
<dbReference type="Proteomes" id="UP000054217">
    <property type="component" value="Unassembled WGS sequence"/>
</dbReference>